<evidence type="ECO:0000256" key="11">
    <source>
        <dbReference type="ARBA" id="ARBA00023295"/>
    </source>
</evidence>
<keyword evidence="11" id="KW-0326">Glycosidase</keyword>
<keyword evidence="14" id="KW-1185">Reference proteome</keyword>
<dbReference type="PANTHER" id="PTHR42715:SF28">
    <property type="entry name" value="BETA-GLUCOSIDASE L-RELATED"/>
    <property type="match status" value="1"/>
</dbReference>
<gene>
    <name evidence="13" type="primary">bglL_1</name>
    <name evidence="13" type="ORF">DIS24_g8352</name>
</gene>
<keyword evidence="6" id="KW-0964">Secreted</keyword>
<keyword evidence="10" id="KW-0325">Glycoprotein</keyword>
<comment type="subcellular location">
    <subcellularLocation>
        <location evidence="2">Secreted</location>
    </subcellularLocation>
</comment>
<evidence type="ECO:0000256" key="9">
    <source>
        <dbReference type="ARBA" id="ARBA00023001"/>
    </source>
</evidence>
<dbReference type="AlphaFoldDB" id="A0AA39Y4L1"/>
<evidence type="ECO:0000256" key="12">
    <source>
        <dbReference type="SAM" id="SignalP"/>
    </source>
</evidence>
<evidence type="ECO:0000256" key="2">
    <source>
        <dbReference type="ARBA" id="ARBA00004613"/>
    </source>
</evidence>
<dbReference type="PANTHER" id="PTHR42715">
    <property type="entry name" value="BETA-GLUCOSIDASE"/>
    <property type="match status" value="1"/>
</dbReference>
<reference evidence="13" key="1">
    <citation type="submission" date="2023-06" db="EMBL/GenBank/DDBJ databases">
        <title>Multi-omics analyses reveal the molecular pathogenesis toolkit of Lasiodiplodia hormozganensis, a cross-kingdom pathogen.</title>
        <authorList>
            <person name="Felix C."/>
            <person name="Meneses R."/>
            <person name="Goncalves M.F.M."/>
            <person name="Tilleman L."/>
            <person name="Duarte A.S."/>
            <person name="Jorrin-Novo J.V."/>
            <person name="Van De Peer Y."/>
            <person name="Deforce D."/>
            <person name="Van Nieuwerburgh F."/>
            <person name="Esteves A.C."/>
            <person name="Alves A."/>
        </authorList>
    </citation>
    <scope>NUCLEOTIDE SEQUENCE</scope>
    <source>
        <strain evidence="13">CBS 339.90</strain>
    </source>
</reference>
<keyword evidence="9" id="KW-0136">Cellulose degradation</keyword>
<dbReference type="SUPFAM" id="SSF51445">
    <property type="entry name" value="(Trans)glycosidases"/>
    <property type="match status" value="1"/>
</dbReference>
<evidence type="ECO:0000313" key="14">
    <source>
        <dbReference type="Proteomes" id="UP001175001"/>
    </source>
</evidence>
<comment type="caution">
    <text evidence="13">The sequence shown here is derived from an EMBL/GenBank/DDBJ whole genome shotgun (WGS) entry which is preliminary data.</text>
</comment>
<dbReference type="GO" id="GO:0008422">
    <property type="term" value="F:beta-glucosidase activity"/>
    <property type="evidence" value="ECO:0007669"/>
    <property type="project" value="UniProtKB-EC"/>
</dbReference>
<organism evidence="13 14">
    <name type="scientific">Lasiodiplodia hormozganensis</name>
    <dbReference type="NCBI Taxonomy" id="869390"/>
    <lineage>
        <taxon>Eukaryota</taxon>
        <taxon>Fungi</taxon>
        <taxon>Dikarya</taxon>
        <taxon>Ascomycota</taxon>
        <taxon>Pezizomycotina</taxon>
        <taxon>Dothideomycetes</taxon>
        <taxon>Dothideomycetes incertae sedis</taxon>
        <taxon>Botryosphaeriales</taxon>
        <taxon>Botryosphaeriaceae</taxon>
        <taxon>Lasiodiplodia</taxon>
    </lineage>
</organism>
<dbReference type="PRINTS" id="PR00133">
    <property type="entry name" value="GLHYDRLASE3"/>
</dbReference>
<keyword evidence="9" id="KW-0624">Polysaccharide degradation</keyword>
<comment type="catalytic activity">
    <reaction evidence="1">
        <text>Hydrolysis of terminal, non-reducing beta-D-glucosyl residues with release of beta-D-glucose.</text>
        <dbReference type="EC" id="3.2.1.21"/>
    </reaction>
</comment>
<evidence type="ECO:0000256" key="5">
    <source>
        <dbReference type="ARBA" id="ARBA00012744"/>
    </source>
</evidence>
<feature type="chain" id="PRO_5041274254" description="beta-glucosidase" evidence="12">
    <location>
        <begin position="18"/>
        <end position="138"/>
    </location>
</feature>
<dbReference type="GO" id="GO:0030245">
    <property type="term" value="P:cellulose catabolic process"/>
    <property type="evidence" value="ECO:0007669"/>
    <property type="project" value="UniProtKB-KW"/>
</dbReference>
<dbReference type="InterPro" id="IPR036962">
    <property type="entry name" value="Glyco_hydro_3_N_sf"/>
</dbReference>
<evidence type="ECO:0000256" key="1">
    <source>
        <dbReference type="ARBA" id="ARBA00000448"/>
    </source>
</evidence>
<feature type="signal peptide" evidence="12">
    <location>
        <begin position="1"/>
        <end position="17"/>
    </location>
</feature>
<evidence type="ECO:0000256" key="6">
    <source>
        <dbReference type="ARBA" id="ARBA00022525"/>
    </source>
</evidence>
<dbReference type="Proteomes" id="UP001175001">
    <property type="component" value="Unassembled WGS sequence"/>
</dbReference>
<protein>
    <recommendedName>
        <fullName evidence="5">beta-glucosidase</fullName>
        <ecNumber evidence="5">3.2.1.21</ecNumber>
    </recommendedName>
</protein>
<evidence type="ECO:0000256" key="8">
    <source>
        <dbReference type="ARBA" id="ARBA00022801"/>
    </source>
</evidence>
<dbReference type="InterPro" id="IPR001764">
    <property type="entry name" value="Glyco_hydro_3_N"/>
</dbReference>
<keyword evidence="7 12" id="KW-0732">Signal</keyword>
<proteinExistence type="inferred from homology"/>
<dbReference type="InterPro" id="IPR050288">
    <property type="entry name" value="Cellulose_deg_GH3"/>
</dbReference>
<accession>A0AA39Y4L1</accession>
<dbReference type="Gene3D" id="3.20.20.300">
    <property type="entry name" value="Glycoside hydrolase, family 3, N-terminal domain"/>
    <property type="match status" value="1"/>
</dbReference>
<keyword evidence="9" id="KW-0119">Carbohydrate metabolism</keyword>
<evidence type="ECO:0000256" key="7">
    <source>
        <dbReference type="ARBA" id="ARBA00022729"/>
    </source>
</evidence>
<feature type="non-terminal residue" evidence="13">
    <location>
        <position position="1"/>
    </location>
</feature>
<dbReference type="EC" id="3.2.1.21" evidence="5"/>
<comment type="pathway">
    <text evidence="3">Glycan metabolism; cellulose degradation.</text>
</comment>
<keyword evidence="8" id="KW-0378">Hydrolase</keyword>
<dbReference type="GO" id="GO:0005576">
    <property type="term" value="C:extracellular region"/>
    <property type="evidence" value="ECO:0007669"/>
    <property type="project" value="UniProtKB-SubCell"/>
</dbReference>
<comment type="similarity">
    <text evidence="4">Belongs to the glycosyl hydrolase 3 family.</text>
</comment>
<evidence type="ECO:0000313" key="13">
    <source>
        <dbReference type="EMBL" id="KAK0644966.1"/>
    </source>
</evidence>
<evidence type="ECO:0000256" key="3">
    <source>
        <dbReference type="ARBA" id="ARBA00004987"/>
    </source>
</evidence>
<dbReference type="EMBL" id="JAUJDW010000061">
    <property type="protein sequence ID" value="KAK0644966.1"/>
    <property type="molecule type" value="Genomic_DNA"/>
</dbReference>
<sequence length="138" mass="14066">MVNSYALILAIASLGRASPVRRQSTGGWDAAYAKSEAALAQLTQDEKVGIVTGVGWQNGPCVGNTSPVPKIGYPSLCLQDGPLGIRFAQGVTAFPAGVHVASTWDKNLLHERGVAMGAEAKGLGVNVQLGPAAGALGK</sequence>
<evidence type="ECO:0000256" key="4">
    <source>
        <dbReference type="ARBA" id="ARBA00005336"/>
    </source>
</evidence>
<name>A0AA39Y4L1_9PEZI</name>
<evidence type="ECO:0000256" key="10">
    <source>
        <dbReference type="ARBA" id="ARBA00023180"/>
    </source>
</evidence>
<dbReference type="InterPro" id="IPR017853">
    <property type="entry name" value="GH"/>
</dbReference>